<dbReference type="InterPro" id="IPR003594">
    <property type="entry name" value="HATPase_dom"/>
</dbReference>
<dbReference type="SUPFAM" id="SSF55781">
    <property type="entry name" value="GAF domain-like"/>
    <property type="match status" value="2"/>
</dbReference>
<dbReference type="Gene3D" id="3.30.565.10">
    <property type="entry name" value="Histidine kinase-like ATPase, C-terminal domain"/>
    <property type="match status" value="1"/>
</dbReference>
<dbReference type="InterPro" id="IPR036890">
    <property type="entry name" value="HATPase_C_sf"/>
</dbReference>
<dbReference type="GO" id="GO:0000155">
    <property type="term" value="F:phosphorelay sensor kinase activity"/>
    <property type="evidence" value="ECO:0007669"/>
    <property type="project" value="InterPro"/>
</dbReference>
<keyword evidence="6" id="KW-0902">Two-component regulatory system</keyword>
<dbReference type="PANTHER" id="PTHR43711">
    <property type="entry name" value="TWO-COMPONENT HISTIDINE KINASE"/>
    <property type="match status" value="1"/>
</dbReference>
<dbReference type="InterPro" id="IPR003661">
    <property type="entry name" value="HisK_dim/P_dom"/>
</dbReference>
<dbReference type="AlphaFoldDB" id="A0A402B523"/>
<accession>A0A402B523</accession>
<protein>
    <recommendedName>
        <fullName evidence="2">histidine kinase</fullName>
        <ecNumber evidence="2">2.7.13.3</ecNumber>
    </recommendedName>
</protein>
<dbReference type="PROSITE" id="PS50109">
    <property type="entry name" value="HIS_KIN"/>
    <property type="match status" value="1"/>
</dbReference>
<keyword evidence="4" id="KW-0808">Transferase</keyword>
<dbReference type="InterPro" id="IPR004358">
    <property type="entry name" value="Sig_transdc_His_kin-like_C"/>
</dbReference>
<dbReference type="InterPro" id="IPR050736">
    <property type="entry name" value="Sensor_HK_Regulatory"/>
</dbReference>
<dbReference type="EMBL" id="BIFT01000001">
    <property type="protein sequence ID" value="GCE26446.1"/>
    <property type="molecule type" value="Genomic_DNA"/>
</dbReference>
<comment type="catalytic activity">
    <reaction evidence="1">
        <text>ATP + protein L-histidine = ADP + protein N-phospho-L-histidine.</text>
        <dbReference type="EC" id="2.7.13.3"/>
    </reaction>
</comment>
<comment type="caution">
    <text evidence="9">The sequence shown here is derived from an EMBL/GenBank/DDBJ whole genome shotgun (WGS) entry which is preliminary data.</text>
</comment>
<organism evidence="9 10">
    <name type="scientific">Dictyobacter alpinus</name>
    <dbReference type="NCBI Taxonomy" id="2014873"/>
    <lineage>
        <taxon>Bacteria</taxon>
        <taxon>Bacillati</taxon>
        <taxon>Chloroflexota</taxon>
        <taxon>Ktedonobacteria</taxon>
        <taxon>Ktedonobacterales</taxon>
        <taxon>Dictyobacteraceae</taxon>
        <taxon>Dictyobacter</taxon>
    </lineage>
</organism>
<sequence>MSASNWGGPNSSAEENYPLPLLRLLLKEMIGQFGAQGACMALHDKTNGQMKVQVHMRLASVQPPTEVALLDLDQASQRQDTPNRRKTVQLDAEEQETQHMASVNASLRARPQNLPDDRIIDVTADQCGLFMVGSTYAPGQDLIGRTWHKNEVYAMRHEDYMALIRNNKASVPHMDVSPAYYMSVPLRESTLMDELQGHPHPPAVLGVVVLYFMASSTLNLQRLRVEVLPYAERMVLHLRNETLRIQNESLRLKQRRTSDYLQLLQGISSVFPTSVQLSDLVEHIYQFAARVVDVSGMLLTLYDRDLDRLYDVFALQAGQRVEGLVEKPVVRLKSERPVWWHEAQHEKRALLFSPAQDREKMQQYQELLTGSWGDQREALSFLLLPMKMFNRVVGTICLTSMEPDAYPPEEIQVLETMAQIVTVSIENTKLYERDRAILNDARQREAQLAAINSALQSISSVLNVTELLNNLVESVALIAKVDMCVFFEPSAANEELVAHALYAPSSVKMVDDGSGMPVIIPPNKGEQDKIISMIRLPFKGTFLEHMVDEGFFYLDAPKLEELAHESNEGGVIFLRETGVENMLMVPVSYQAVFIGFLAVPTPNGNRSFRPKDVGTVLAICAQATSAIRNAHLFEQREEAYARLERMDKLKDEFLVTASHELRTPLTAISGYASQLKRQSARATPQTVLRFATRISVAAQQLSDLVANITEAAQIGPGDRKMDLHMEAIQVLAATEMALNMISHHSEHMISLDIDRDIWINGDAPRVRQVLTNLIENATKYSPPGTQVQVTTTSMLLSDVEALLTEDQVDPTLLIDHEDIPVVVVRVKDQGEGILPQDQQKIFEKFVRAPRSLTTPVRGSGLGLYICRRFVEAMGGKLWLEQSVANEGSIFSFYLPQVASPVEAVDYR</sequence>
<dbReference type="PRINTS" id="PR00344">
    <property type="entry name" value="BCTRLSENSOR"/>
</dbReference>
<evidence type="ECO:0000313" key="9">
    <source>
        <dbReference type="EMBL" id="GCE26446.1"/>
    </source>
</evidence>
<name>A0A402B523_9CHLR</name>
<evidence type="ECO:0000256" key="2">
    <source>
        <dbReference type="ARBA" id="ARBA00012438"/>
    </source>
</evidence>
<dbReference type="Gene3D" id="1.10.287.130">
    <property type="match status" value="1"/>
</dbReference>
<dbReference type="PANTHER" id="PTHR43711:SF31">
    <property type="entry name" value="HISTIDINE KINASE"/>
    <property type="match status" value="1"/>
</dbReference>
<dbReference type="Pfam" id="PF02518">
    <property type="entry name" value="HATPase_c"/>
    <property type="match status" value="1"/>
</dbReference>
<dbReference type="Pfam" id="PF13185">
    <property type="entry name" value="GAF_2"/>
    <property type="match status" value="1"/>
</dbReference>
<dbReference type="SUPFAM" id="SSF55874">
    <property type="entry name" value="ATPase domain of HSP90 chaperone/DNA topoisomerase II/histidine kinase"/>
    <property type="match status" value="1"/>
</dbReference>
<dbReference type="SUPFAM" id="SSF47384">
    <property type="entry name" value="Homodimeric domain of signal transducing histidine kinase"/>
    <property type="match status" value="1"/>
</dbReference>
<dbReference type="Pfam" id="PF00512">
    <property type="entry name" value="HisKA"/>
    <property type="match status" value="1"/>
</dbReference>
<dbReference type="InterPro" id="IPR029016">
    <property type="entry name" value="GAF-like_dom_sf"/>
</dbReference>
<dbReference type="RefSeq" id="WP_126626899.1">
    <property type="nucleotide sequence ID" value="NZ_BIFT01000001.1"/>
</dbReference>
<evidence type="ECO:0000259" key="8">
    <source>
        <dbReference type="PROSITE" id="PS50109"/>
    </source>
</evidence>
<dbReference type="OrthoDB" id="135732at2"/>
<evidence type="ECO:0000256" key="1">
    <source>
        <dbReference type="ARBA" id="ARBA00000085"/>
    </source>
</evidence>
<dbReference type="InterPro" id="IPR003018">
    <property type="entry name" value="GAF"/>
</dbReference>
<keyword evidence="10" id="KW-1185">Reference proteome</keyword>
<evidence type="ECO:0000256" key="3">
    <source>
        <dbReference type="ARBA" id="ARBA00022553"/>
    </source>
</evidence>
<feature type="region of interest" description="Disordered" evidence="7">
    <location>
        <begin position="75"/>
        <end position="105"/>
    </location>
</feature>
<dbReference type="Proteomes" id="UP000287171">
    <property type="component" value="Unassembled WGS sequence"/>
</dbReference>
<dbReference type="EC" id="2.7.13.3" evidence="2"/>
<evidence type="ECO:0000256" key="5">
    <source>
        <dbReference type="ARBA" id="ARBA00022777"/>
    </source>
</evidence>
<keyword evidence="3" id="KW-0597">Phosphoprotein</keyword>
<dbReference type="SMART" id="SM00387">
    <property type="entry name" value="HATPase_c"/>
    <property type="match status" value="1"/>
</dbReference>
<evidence type="ECO:0000256" key="4">
    <source>
        <dbReference type="ARBA" id="ARBA00022679"/>
    </source>
</evidence>
<evidence type="ECO:0000256" key="7">
    <source>
        <dbReference type="SAM" id="MobiDB-lite"/>
    </source>
</evidence>
<dbReference type="CDD" id="cd00082">
    <property type="entry name" value="HisKA"/>
    <property type="match status" value="1"/>
</dbReference>
<dbReference type="InterPro" id="IPR005467">
    <property type="entry name" value="His_kinase_dom"/>
</dbReference>
<gene>
    <name evidence="9" type="ORF">KDA_19300</name>
</gene>
<keyword evidence="5" id="KW-0418">Kinase</keyword>
<reference evidence="10" key="1">
    <citation type="submission" date="2018-12" db="EMBL/GenBank/DDBJ databases">
        <title>Tengunoibacter tsumagoiensis gen. nov., sp. nov., Dictyobacter kobayashii sp. nov., D. alpinus sp. nov., and D. joshuensis sp. nov. and description of Dictyobacteraceae fam. nov. within the order Ktedonobacterales isolated from Tengu-no-mugimeshi.</title>
        <authorList>
            <person name="Wang C.M."/>
            <person name="Zheng Y."/>
            <person name="Sakai Y."/>
            <person name="Toyoda A."/>
            <person name="Minakuchi Y."/>
            <person name="Abe K."/>
            <person name="Yokota A."/>
            <person name="Yabe S."/>
        </authorList>
    </citation>
    <scope>NUCLEOTIDE SEQUENCE [LARGE SCALE GENOMIC DNA]</scope>
    <source>
        <strain evidence="10">Uno16</strain>
    </source>
</reference>
<dbReference type="SMART" id="SM00388">
    <property type="entry name" value="HisKA"/>
    <property type="match status" value="1"/>
</dbReference>
<feature type="domain" description="Histidine kinase" evidence="8">
    <location>
        <begin position="656"/>
        <end position="898"/>
    </location>
</feature>
<evidence type="ECO:0000313" key="10">
    <source>
        <dbReference type="Proteomes" id="UP000287171"/>
    </source>
</evidence>
<dbReference type="SMART" id="SM00065">
    <property type="entry name" value="GAF"/>
    <property type="match status" value="2"/>
</dbReference>
<dbReference type="InterPro" id="IPR036097">
    <property type="entry name" value="HisK_dim/P_sf"/>
</dbReference>
<evidence type="ECO:0000256" key="6">
    <source>
        <dbReference type="ARBA" id="ARBA00023012"/>
    </source>
</evidence>
<proteinExistence type="predicted"/>
<dbReference type="Gene3D" id="3.30.450.40">
    <property type="match status" value="2"/>
</dbReference>